<organism evidence="3 4">
    <name type="scientific">Fukomys damarensis</name>
    <name type="common">Damaraland mole rat</name>
    <name type="synonym">Cryptomys damarensis</name>
    <dbReference type="NCBI Taxonomy" id="885580"/>
    <lineage>
        <taxon>Eukaryota</taxon>
        <taxon>Metazoa</taxon>
        <taxon>Chordata</taxon>
        <taxon>Craniata</taxon>
        <taxon>Vertebrata</taxon>
        <taxon>Euteleostomi</taxon>
        <taxon>Mammalia</taxon>
        <taxon>Eutheria</taxon>
        <taxon>Euarchontoglires</taxon>
        <taxon>Glires</taxon>
        <taxon>Rodentia</taxon>
        <taxon>Hystricomorpha</taxon>
        <taxon>Bathyergidae</taxon>
        <taxon>Fukomys</taxon>
    </lineage>
</organism>
<proteinExistence type="predicted"/>
<feature type="signal peptide" evidence="2">
    <location>
        <begin position="1"/>
        <end position="22"/>
    </location>
</feature>
<evidence type="ECO:0000256" key="1">
    <source>
        <dbReference type="SAM" id="Phobius"/>
    </source>
</evidence>
<reference evidence="3 4" key="1">
    <citation type="submission" date="2013-11" db="EMBL/GenBank/DDBJ databases">
        <title>The Damaraland mole rat (Fukomys damarensis) genome and evolution of African mole rats.</title>
        <authorList>
            <person name="Gladyshev V.N."/>
            <person name="Fang X."/>
        </authorList>
    </citation>
    <scope>NUCLEOTIDE SEQUENCE [LARGE SCALE GENOMIC DNA]</scope>
    <source>
        <tissue evidence="3">Liver</tissue>
    </source>
</reference>
<dbReference type="OrthoDB" id="9833607at2759"/>
<dbReference type="AlphaFoldDB" id="A0A091CJC6"/>
<dbReference type="PANTHER" id="PTHR37869:SF1">
    <property type="entry name" value="TRANSMEMBRANE PROTEIN 89"/>
    <property type="match status" value="1"/>
</dbReference>
<sequence length="144" mass="16152">MLQALSLLFLLLLLAKSAPTLAWSRPLWYQLKLDLQPWGCEPNSLEACGSTLGCPGYWIGLGGNHIYPMAGVVITTTLMLVMGRPMLHRWRSKHPQVTTSPSGPWERRTPISDRTVLLRVLHTLDALLLHIEGHLQHLATQQCK</sequence>
<dbReference type="Proteomes" id="UP000028990">
    <property type="component" value="Unassembled WGS sequence"/>
</dbReference>
<dbReference type="Pfam" id="PF15098">
    <property type="entry name" value="TMEM89"/>
    <property type="match status" value="1"/>
</dbReference>
<keyword evidence="1" id="KW-1133">Transmembrane helix</keyword>
<gene>
    <name evidence="3" type="ORF">H920_20047</name>
</gene>
<keyword evidence="1 3" id="KW-0812">Transmembrane</keyword>
<dbReference type="PANTHER" id="PTHR37869">
    <property type="entry name" value="TRANSMEMBRANE PROTEIN 89"/>
    <property type="match status" value="1"/>
</dbReference>
<evidence type="ECO:0000256" key="2">
    <source>
        <dbReference type="SAM" id="SignalP"/>
    </source>
</evidence>
<keyword evidence="2" id="KW-0732">Signal</keyword>
<dbReference type="EMBL" id="KN125357">
    <property type="protein sequence ID" value="KFO18619.1"/>
    <property type="molecule type" value="Genomic_DNA"/>
</dbReference>
<dbReference type="STRING" id="885580.ENSFDAP00000003113"/>
<dbReference type="InterPro" id="IPR028069">
    <property type="entry name" value="TMEM89"/>
</dbReference>
<evidence type="ECO:0000313" key="3">
    <source>
        <dbReference type="EMBL" id="KFO18619.1"/>
    </source>
</evidence>
<keyword evidence="4" id="KW-1185">Reference proteome</keyword>
<name>A0A091CJC6_FUKDA</name>
<evidence type="ECO:0000313" key="4">
    <source>
        <dbReference type="Proteomes" id="UP000028990"/>
    </source>
</evidence>
<accession>A0A091CJC6</accession>
<keyword evidence="1" id="KW-0472">Membrane</keyword>
<dbReference type="eggNOG" id="ENOG502TDUC">
    <property type="taxonomic scope" value="Eukaryota"/>
</dbReference>
<feature type="transmembrane region" description="Helical" evidence="1">
    <location>
        <begin position="65"/>
        <end position="83"/>
    </location>
</feature>
<protein>
    <submittedName>
        <fullName evidence="3">Transmembrane protein 89</fullName>
    </submittedName>
</protein>
<feature type="chain" id="PRO_5001870758" evidence="2">
    <location>
        <begin position="23"/>
        <end position="144"/>
    </location>
</feature>